<reference evidence="2" key="1">
    <citation type="submission" date="2021-01" db="EMBL/GenBank/DDBJ databases">
        <authorList>
            <person name="Corre E."/>
            <person name="Pelletier E."/>
            <person name="Niang G."/>
            <person name="Scheremetjew M."/>
            <person name="Finn R."/>
            <person name="Kale V."/>
            <person name="Holt S."/>
            <person name="Cochrane G."/>
            <person name="Meng A."/>
            <person name="Brown T."/>
            <person name="Cohen L."/>
        </authorList>
    </citation>
    <scope>NUCLEOTIDE SEQUENCE</scope>
    <source>
        <strain evidence="2">CCCM811</strain>
    </source>
</reference>
<organism evidence="2">
    <name type="scientific">Lotharella globosa</name>
    <dbReference type="NCBI Taxonomy" id="91324"/>
    <lineage>
        <taxon>Eukaryota</taxon>
        <taxon>Sar</taxon>
        <taxon>Rhizaria</taxon>
        <taxon>Cercozoa</taxon>
        <taxon>Chlorarachniophyceae</taxon>
        <taxon>Lotharella</taxon>
    </lineage>
</organism>
<name>A0A7S3YX03_9EUKA</name>
<keyword evidence="1" id="KW-0812">Transmembrane</keyword>
<dbReference type="AlphaFoldDB" id="A0A7S3YX03"/>
<evidence type="ECO:0000256" key="1">
    <source>
        <dbReference type="SAM" id="Phobius"/>
    </source>
</evidence>
<evidence type="ECO:0000313" key="2">
    <source>
        <dbReference type="EMBL" id="CAE0664695.1"/>
    </source>
</evidence>
<keyword evidence="1" id="KW-0472">Membrane</keyword>
<protein>
    <submittedName>
        <fullName evidence="2">Uncharacterized protein</fullName>
    </submittedName>
</protein>
<gene>
    <name evidence="2" type="ORF">LGLO00237_LOCUS16300</name>
</gene>
<keyword evidence="1" id="KW-1133">Transmembrane helix</keyword>
<sequence>MCAKAPRHHIYWRAFFTPHTFFCCPLVRRRHTSTFVATWSIPPKRLFPPHARQVYGGSPGLVDYPTPTSSETKANKRDKAQTGYTCIVLAIIILMTNAVL</sequence>
<proteinExistence type="predicted"/>
<dbReference type="EMBL" id="HBIV01022657">
    <property type="protein sequence ID" value="CAE0664695.1"/>
    <property type="molecule type" value="Transcribed_RNA"/>
</dbReference>
<feature type="transmembrane region" description="Helical" evidence="1">
    <location>
        <begin position="82"/>
        <end position="99"/>
    </location>
</feature>
<accession>A0A7S3YX03</accession>